<dbReference type="InterPro" id="IPR004792">
    <property type="entry name" value="BaiN-like"/>
</dbReference>
<dbReference type="Gene3D" id="1.10.8.260">
    <property type="entry name" value="HI0933 insert domain-like"/>
    <property type="match status" value="1"/>
</dbReference>
<dbReference type="OrthoDB" id="9773233at2"/>
<keyword evidence="7" id="KW-1185">Reference proteome</keyword>
<feature type="domain" description="RsdA/BaiN/AoA(So)-like Rossmann fold-like" evidence="4">
    <location>
        <begin position="6"/>
        <end position="414"/>
    </location>
</feature>
<evidence type="ECO:0000259" key="5">
    <source>
        <dbReference type="Pfam" id="PF22780"/>
    </source>
</evidence>
<dbReference type="InterPro" id="IPR055178">
    <property type="entry name" value="RsdA/BaiN/AoA(So)-like_dom"/>
</dbReference>
<dbReference type="PANTHER" id="PTHR42887:SF2">
    <property type="entry name" value="OS12G0638800 PROTEIN"/>
    <property type="match status" value="1"/>
</dbReference>
<comment type="cofactor">
    <cofactor evidence="1">
        <name>FAD</name>
        <dbReference type="ChEBI" id="CHEBI:57692"/>
    </cofactor>
</comment>
<keyword evidence="2" id="KW-0285">Flavoprotein</keyword>
<dbReference type="InterPro" id="IPR036188">
    <property type="entry name" value="FAD/NAD-bd_sf"/>
</dbReference>
<dbReference type="AlphaFoldDB" id="A0A1T4NTT1"/>
<evidence type="ECO:0000256" key="3">
    <source>
        <dbReference type="ARBA" id="ARBA00022827"/>
    </source>
</evidence>
<dbReference type="InterPro" id="IPR057661">
    <property type="entry name" value="RsdA/BaiN/AoA(So)_Rossmann"/>
</dbReference>
<dbReference type="PRINTS" id="PR00368">
    <property type="entry name" value="FADPNR"/>
</dbReference>
<evidence type="ECO:0008006" key="8">
    <source>
        <dbReference type="Google" id="ProtNLM"/>
    </source>
</evidence>
<dbReference type="Proteomes" id="UP000189941">
    <property type="component" value="Unassembled WGS sequence"/>
</dbReference>
<sequence length="420" mass="46479">MKNTYQVIIVGGGTSGLMAAVHAALQGVSVLVLEKNPKLGRKLLLSGGGRCNVTNRTSRDELIRHIPGNGKFLYSALNQFNQEDIVHFFESRGVQLKEEDHGRMFPVTDSARTILETLLDYCRELGVEIQTNEPVDKLVFDRENQCVKGVLTKSGLEIQANGVILATGGRAYPRTGATGDAYAWAKSAGHTIERLYPTESPLLSDDEWITGKALRGVSLRDVGVTLWDANQKAITYHQMDMIFTHFGYSGPAILRCSGHVNQWLHQTREKVAHLSIDLTPHHTMEQLKFFAEENRDKQLLTILKNLMPERMAEVILSQLKMDHTTAYKQLVHAEVEALFNKIKHFDFTSTGSQPIEKGFVTGGGVSTKEINPATMESKLMKGLYFCGELLDINGYTGGYNITAAFVTGGVAGQNCAWNSF</sequence>
<dbReference type="STRING" id="1121925.SAMN02746011_01860"/>
<gene>
    <name evidence="6" type="ORF">SAMN02746011_01860</name>
</gene>
<dbReference type="SUPFAM" id="SSF51905">
    <property type="entry name" value="FAD/NAD(P)-binding domain"/>
    <property type="match status" value="1"/>
</dbReference>
<dbReference type="EMBL" id="FUWO01000023">
    <property type="protein sequence ID" value="SJZ82654.1"/>
    <property type="molecule type" value="Genomic_DNA"/>
</dbReference>
<organism evidence="6 7">
    <name type="scientific">Globicatella sulfidifaciens DSM 15739</name>
    <dbReference type="NCBI Taxonomy" id="1121925"/>
    <lineage>
        <taxon>Bacteria</taxon>
        <taxon>Bacillati</taxon>
        <taxon>Bacillota</taxon>
        <taxon>Bacilli</taxon>
        <taxon>Lactobacillales</taxon>
        <taxon>Aerococcaceae</taxon>
        <taxon>Globicatella</taxon>
    </lineage>
</organism>
<evidence type="ECO:0000256" key="2">
    <source>
        <dbReference type="ARBA" id="ARBA00022630"/>
    </source>
</evidence>
<proteinExistence type="predicted"/>
<dbReference type="NCBIfam" id="TIGR00275">
    <property type="entry name" value="aminoacetone oxidase family FAD-binding enzyme"/>
    <property type="match status" value="1"/>
</dbReference>
<dbReference type="PRINTS" id="PR00411">
    <property type="entry name" value="PNDRDTASEI"/>
</dbReference>
<dbReference type="Pfam" id="PF22780">
    <property type="entry name" value="HI0933_like_1st"/>
    <property type="match status" value="1"/>
</dbReference>
<dbReference type="Gene3D" id="2.40.30.10">
    <property type="entry name" value="Translation factors"/>
    <property type="match status" value="1"/>
</dbReference>
<accession>A0A1T4NTT1</accession>
<reference evidence="7" key="1">
    <citation type="submission" date="2017-02" db="EMBL/GenBank/DDBJ databases">
        <authorList>
            <person name="Varghese N."/>
            <person name="Submissions S."/>
        </authorList>
    </citation>
    <scope>NUCLEOTIDE SEQUENCE [LARGE SCALE GENOMIC DNA]</scope>
    <source>
        <strain evidence="7">DSM 15739</strain>
    </source>
</reference>
<evidence type="ECO:0000313" key="6">
    <source>
        <dbReference type="EMBL" id="SJZ82654.1"/>
    </source>
</evidence>
<dbReference type="RefSeq" id="WP_078756539.1">
    <property type="nucleotide sequence ID" value="NZ_FUWO01000023.1"/>
</dbReference>
<name>A0A1T4NTT1_9LACT</name>
<dbReference type="Gene3D" id="3.50.50.60">
    <property type="entry name" value="FAD/NAD(P)-binding domain"/>
    <property type="match status" value="1"/>
</dbReference>
<evidence type="ECO:0000256" key="1">
    <source>
        <dbReference type="ARBA" id="ARBA00001974"/>
    </source>
</evidence>
<dbReference type="SUPFAM" id="SSF160996">
    <property type="entry name" value="HI0933 insert domain-like"/>
    <property type="match status" value="1"/>
</dbReference>
<feature type="domain" description="RsdA/BaiN/AoA(So)-like insert" evidence="5">
    <location>
        <begin position="196"/>
        <end position="360"/>
    </location>
</feature>
<evidence type="ECO:0000259" key="4">
    <source>
        <dbReference type="Pfam" id="PF03486"/>
    </source>
</evidence>
<protein>
    <recommendedName>
        <fullName evidence="8">NAD(P)/FAD-dependent oxidoreductase</fullName>
    </recommendedName>
</protein>
<keyword evidence="3" id="KW-0274">FAD</keyword>
<dbReference type="Pfam" id="PF03486">
    <property type="entry name" value="HI0933_like"/>
    <property type="match status" value="1"/>
</dbReference>
<dbReference type="PANTHER" id="PTHR42887">
    <property type="entry name" value="OS12G0638800 PROTEIN"/>
    <property type="match status" value="1"/>
</dbReference>
<evidence type="ECO:0000313" key="7">
    <source>
        <dbReference type="Proteomes" id="UP000189941"/>
    </source>
</evidence>
<dbReference type="InterPro" id="IPR023166">
    <property type="entry name" value="BaiN-like_dom_sf"/>
</dbReference>